<accession>A0AAD1X4M6</accession>
<keyword evidence="1" id="KW-0479">Metal-binding</keyword>
<sequence length="635" mass="74462">MISLNKNSEIRKFLTLTGELEMKQEELRCGLCSLPNFNPLFVMKIIDKEQKGYITKYDIQRFLCIHMTSEDSFIKTRPTQHQDEESDDDLTLSSLDMMVRYFDLNKDGCLNYDEMMFILLPCTDNNIINQIKKNKNRPLRYSSYVKSQIINDARHLIRSEALIHQELEDFRSALNIVENYEYKAAYLEITELNGLNKFLNLEDGDSSAELVGAILRRIDSTGDGKIEFQDFVKFMKPCSKKPRIETDSSYLLEDPLRENLSENIYKRRQRFSQISSEIWKKSDIFKKSEDIPNLRSPPNVRTKSQSCDLGGKSSKRISLSKSHANLSISNKLDCVKYNYEKESPRNCSKRRSKFLSKIVKICKHEKKLEKFRVQLNKKDDFDPLLLFSFFDKYERPALQQFDMNRQDRPKYQSRQYLDTKKFKQSLKSLGVAMSNSRFKKFFKRYNSNNNGMLTLHEFLDIFIPKEFNPKFFKPASEDRVQNVKELTHIEHFISLETLFEIRDFLMHHLKIDKLIEKWLYEVSIIPSFQILSDLKSLGVDLDSIVSPRGLHKMLQGIDPTITKTETTLLVNRLNSIVKSEITYIDLAGNKDLYSKLTHTEISSRGCRKSRSRKGSIKRTKSTINKFRKTHQHLAL</sequence>
<dbReference type="InterPro" id="IPR011992">
    <property type="entry name" value="EF-hand-dom_pair"/>
</dbReference>
<keyword evidence="2" id="KW-0677">Repeat</keyword>
<dbReference type="InterPro" id="IPR018247">
    <property type="entry name" value="EF_Hand_1_Ca_BS"/>
</dbReference>
<evidence type="ECO:0000256" key="1">
    <source>
        <dbReference type="ARBA" id="ARBA00022723"/>
    </source>
</evidence>
<dbReference type="Gene3D" id="1.10.238.10">
    <property type="entry name" value="EF-hand"/>
    <property type="match status" value="2"/>
</dbReference>
<comment type="caution">
    <text evidence="6">The sequence shown here is derived from an EMBL/GenBank/DDBJ whole genome shotgun (WGS) entry which is preliminary data.</text>
</comment>
<organism evidence="6 7">
    <name type="scientific">Euplotes crassus</name>
    <dbReference type="NCBI Taxonomy" id="5936"/>
    <lineage>
        <taxon>Eukaryota</taxon>
        <taxon>Sar</taxon>
        <taxon>Alveolata</taxon>
        <taxon>Ciliophora</taxon>
        <taxon>Intramacronucleata</taxon>
        <taxon>Spirotrichea</taxon>
        <taxon>Hypotrichia</taxon>
        <taxon>Euplotida</taxon>
        <taxon>Euplotidae</taxon>
        <taxon>Moneuplotes</taxon>
    </lineage>
</organism>
<keyword evidence="3" id="KW-0106">Calcium</keyword>
<dbReference type="Pfam" id="PF13499">
    <property type="entry name" value="EF-hand_7"/>
    <property type="match status" value="1"/>
</dbReference>
<dbReference type="PANTHER" id="PTHR34524:SF6">
    <property type="entry name" value="CALCYPHOSINE LIKE"/>
    <property type="match status" value="1"/>
</dbReference>
<evidence type="ECO:0000256" key="2">
    <source>
        <dbReference type="ARBA" id="ARBA00022737"/>
    </source>
</evidence>
<reference evidence="6" key="1">
    <citation type="submission" date="2023-07" db="EMBL/GenBank/DDBJ databases">
        <authorList>
            <consortium name="AG Swart"/>
            <person name="Singh M."/>
            <person name="Singh A."/>
            <person name="Seah K."/>
            <person name="Emmerich C."/>
        </authorList>
    </citation>
    <scope>NUCLEOTIDE SEQUENCE</scope>
    <source>
        <strain evidence="6">DP1</strain>
    </source>
</reference>
<dbReference type="PROSITE" id="PS50222">
    <property type="entry name" value="EF_HAND_2"/>
    <property type="match status" value="3"/>
</dbReference>
<feature type="domain" description="EF-hand" evidence="5">
    <location>
        <begin position="433"/>
        <end position="468"/>
    </location>
</feature>
<dbReference type="InterPro" id="IPR002048">
    <property type="entry name" value="EF_hand_dom"/>
</dbReference>
<name>A0AAD1X4M6_EUPCR</name>
<feature type="region of interest" description="Disordered" evidence="4">
    <location>
        <begin position="290"/>
        <end position="313"/>
    </location>
</feature>
<feature type="domain" description="EF-hand" evidence="5">
    <location>
        <begin position="206"/>
        <end position="241"/>
    </location>
</feature>
<dbReference type="PANTHER" id="PTHR34524">
    <property type="entry name" value="CALCYPHOSIN"/>
    <property type="match status" value="1"/>
</dbReference>
<dbReference type="SUPFAM" id="SSF47473">
    <property type="entry name" value="EF-hand"/>
    <property type="match status" value="2"/>
</dbReference>
<dbReference type="PROSITE" id="PS00018">
    <property type="entry name" value="EF_HAND_1"/>
    <property type="match status" value="1"/>
</dbReference>
<feature type="domain" description="EF-hand" evidence="5">
    <location>
        <begin position="90"/>
        <end position="125"/>
    </location>
</feature>
<dbReference type="GO" id="GO:0005509">
    <property type="term" value="F:calcium ion binding"/>
    <property type="evidence" value="ECO:0007669"/>
    <property type="project" value="InterPro"/>
</dbReference>
<keyword evidence="7" id="KW-1185">Reference proteome</keyword>
<evidence type="ECO:0000256" key="4">
    <source>
        <dbReference type="SAM" id="MobiDB-lite"/>
    </source>
</evidence>
<evidence type="ECO:0000259" key="5">
    <source>
        <dbReference type="PROSITE" id="PS50222"/>
    </source>
</evidence>
<dbReference type="AlphaFoldDB" id="A0AAD1X4M6"/>
<dbReference type="InterPro" id="IPR051581">
    <property type="entry name" value="Ca-bind"/>
</dbReference>
<evidence type="ECO:0000313" key="7">
    <source>
        <dbReference type="Proteomes" id="UP001295684"/>
    </source>
</evidence>
<gene>
    <name evidence="6" type="ORF">ECRASSUSDP1_LOCUS1888</name>
</gene>
<proteinExistence type="predicted"/>
<evidence type="ECO:0000313" key="6">
    <source>
        <dbReference type="EMBL" id="CAI2360584.1"/>
    </source>
</evidence>
<dbReference type="Proteomes" id="UP001295684">
    <property type="component" value="Unassembled WGS sequence"/>
</dbReference>
<dbReference type="SMART" id="SM00054">
    <property type="entry name" value="EFh"/>
    <property type="match status" value="3"/>
</dbReference>
<protein>
    <recommendedName>
        <fullName evidence="5">EF-hand domain-containing protein</fullName>
    </recommendedName>
</protein>
<evidence type="ECO:0000256" key="3">
    <source>
        <dbReference type="ARBA" id="ARBA00022837"/>
    </source>
</evidence>
<dbReference type="EMBL" id="CAMPGE010001784">
    <property type="protein sequence ID" value="CAI2360584.1"/>
    <property type="molecule type" value="Genomic_DNA"/>
</dbReference>